<reference evidence="3" key="1">
    <citation type="submission" date="2017-11" db="EMBL/GenBank/DDBJ databases">
        <authorList>
            <person name="Wibberg D."/>
        </authorList>
    </citation>
    <scope>NUCLEOTIDE SEQUENCE [LARGE SCALE GENOMIC DNA]</scope>
</reference>
<dbReference type="Gene3D" id="3.20.20.70">
    <property type="entry name" value="Aldolase class I"/>
    <property type="match status" value="1"/>
</dbReference>
<name>A0A2N9BCR5_STRCX</name>
<evidence type="ECO:0000313" key="2">
    <source>
        <dbReference type="EMBL" id="SOR81159.1"/>
    </source>
</evidence>
<dbReference type="PANTHER" id="PTHR47916:SF1">
    <property type="entry name" value="3-HYDROXY-5-PHOSPHONOOXYPENTANE-2,4-DIONE THIOLASE"/>
    <property type="match status" value="1"/>
</dbReference>
<dbReference type="CDD" id="cd00958">
    <property type="entry name" value="DhnA"/>
    <property type="match status" value="1"/>
</dbReference>
<dbReference type="SUPFAM" id="SSF51569">
    <property type="entry name" value="Aldolase"/>
    <property type="match status" value="1"/>
</dbReference>
<dbReference type="InterPro" id="IPR002915">
    <property type="entry name" value="DeoC/FbaB/LacD_aldolase"/>
</dbReference>
<dbReference type="EC" id="4.1.2.-" evidence="2"/>
<dbReference type="PANTHER" id="PTHR47916">
    <property type="entry name" value="FRUCTOSE-BISPHOSPHATE ALDOLASE CLASS 1"/>
    <property type="match status" value="1"/>
</dbReference>
<feature type="region of interest" description="Disordered" evidence="1">
    <location>
        <begin position="281"/>
        <end position="330"/>
    </location>
</feature>
<evidence type="ECO:0000256" key="1">
    <source>
        <dbReference type="SAM" id="MobiDB-lite"/>
    </source>
</evidence>
<evidence type="ECO:0000313" key="3">
    <source>
        <dbReference type="Proteomes" id="UP000235464"/>
    </source>
</evidence>
<gene>
    <name evidence="2" type="primary">griI</name>
    <name evidence="2" type="ORF">SCNRRL3882_4611</name>
</gene>
<feature type="compositionally biased region" description="Basic and acidic residues" evidence="1">
    <location>
        <begin position="297"/>
        <end position="312"/>
    </location>
</feature>
<keyword evidence="3" id="KW-1185">Reference proteome</keyword>
<dbReference type="EMBL" id="LT963352">
    <property type="protein sequence ID" value="SOR81159.1"/>
    <property type="molecule type" value="Genomic_DNA"/>
</dbReference>
<feature type="compositionally biased region" description="Basic and acidic residues" evidence="1">
    <location>
        <begin position="320"/>
        <end position="330"/>
    </location>
</feature>
<dbReference type="InterPro" id="IPR041720">
    <property type="entry name" value="FbaB-like"/>
</dbReference>
<organism evidence="2 3">
    <name type="scientific">Streptomyces chartreusis NRRL 3882</name>
    <dbReference type="NCBI Taxonomy" id="1079985"/>
    <lineage>
        <taxon>Bacteria</taxon>
        <taxon>Bacillati</taxon>
        <taxon>Actinomycetota</taxon>
        <taxon>Actinomycetes</taxon>
        <taxon>Kitasatosporales</taxon>
        <taxon>Streptomycetaceae</taxon>
        <taxon>Streptomyces</taxon>
    </lineage>
</organism>
<dbReference type="GO" id="GO:0004332">
    <property type="term" value="F:fructose-bisphosphate aldolase activity"/>
    <property type="evidence" value="ECO:0007669"/>
    <property type="project" value="InterPro"/>
</dbReference>
<keyword evidence="2" id="KW-0456">Lyase</keyword>
<proteinExistence type="predicted"/>
<dbReference type="InterPro" id="IPR050456">
    <property type="entry name" value="DeoC/FbaB_aldolase"/>
</dbReference>
<dbReference type="NCBIfam" id="NF005556">
    <property type="entry name" value="PRK07226.1"/>
    <property type="match status" value="1"/>
</dbReference>
<sequence>MTAFGHFARSLRLRRLYRHSTAGLMITPLDHSISDGPVVPKGTSLDHLAGQLAAGGADAVVVHKGSVRHISPERFAAMSLIIHLNASTSQALDPDAKYVVTQVEEALRLGADAVSVHVNVGSDDERQQIGDLGRIADACDRWNLPLLAMVYPRGPRVTDPRDPDLVAHAVTVASDLGADLVKTVFLGSTAEMLDLTAACPVPVLVAGGPAMPTEEDVLAYVRDALAGGAGGVAMGRNIFQASDPRRLAAKVARLIHHFPEQHFAPLAFQAADAHRDERLTPDHLDAPAHLGAPGSPLDRDTRTDRDTHHLSDVPHSTGGPHHDGRKTVLA</sequence>
<dbReference type="AlphaFoldDB" id="A0A2N9BCR5"/>
<dbReference type="SMART" id="SM01133">
    <property type="entry name" value="DeoC"/>
    <property type="match status" value="1"/>
</dbReference>
<dbReference type="Pfam" id="PF01791">
    <property type="entry name" value="DeoC"/>
    <property type="match status" value="1"/>
</dbReference>
<dbReference type="OrthoDB" id="9771504at2"/>
<dbReference type="RefSeq" id="WP_010035530.1">
    <property type="nucleotide sequence ID" value="NZ_LT962942.1"/>
</dbReference>
<accession>A0A2N9BCR5</accession>
<dbReference type="InterPro" id="IPR013785">
    <property type="entry name" value="Aldolase_TIM"/>
</dbReference>
<dbReference type="Proteomes" id="UP000235464">
    <property type="component" value="Chromosome I"/>
</dbReference>
<protein>
    <submittedName>
        <fullName evidence="2">2-amino-4,5-dihydroxy-6-one-heptanoic acid-7-phosphate synthase</fullName>
        <ecNumber evidence="2">4.1.2.-</ecNumber>
    </submittedName>
</protein>